<accession>A0ABY6BGD7</accession>
<reference evidence="1" key="1">
    <citation type="submission" date="2022-09" db="EMBL/GenBank/DDBJ databases">
        <title>Tahibacter sp. nov., isolated from a fresh water.</title>
        <authorList>
            <person name="Baek J.H."/>
            <person name="Lee J.K."/>
            <person name="Kim J.M."/>
            <person name="Jeon C.O."/>
        </authorList>
    </citation>
    <scope>NUCLEOTIDE SEQUENCE</scope>
    <source>
        <strain evidence="1">W38</strain>
    </source>
</reference>
<dbReference type="Proteomes" id="UP001064632">
    <property type="component" value="Chromosome"/>
</dbReference>
<dbReference type="EMBL" id="CP104694">
    <property type="protein sequence ID" value="UXI68368.1"/>
    <property type="molecule type" value="Genomic_DNA"/>
</dbReference>
<dbReference type="RefSeq" id="WP_261695328.1">
    <property type="nucleotide sequence ID" value="NZ_CP104694.1"/>
</dbReference>
<evidence type="ECO:0000313" key="1">
    <source>
        <dbReference type="EMBL" id="UXI68368.1"/>
    </source>
</evidence>
<name>A0ABY6BGD7_9GAMM</name>
<proteinExistence type="predicted"/>
<keyword evidence="2" id="KW-1185">Reference proteome</keyword>
<protein>
    <submittedName>
        <fullName evidence="1">Uncharacterized protein</fullName>
    </submittedName>
</protein>
<sequence length="152" mass="16523">MIHSNTHAQLGRLIHGVADQAIRDGRRLTYDGGMLTAEDVVDIVLPSLLCLADDLARRLGFGAIGYRFEWADEPSPVFPLRAVQVQARAFVEVAPFVLETFERYLEDGHYDVTHLFAAAARTLRPDFDPAGITFADAPAGISGGRRAGDAEG</sequence>
<organism evidence="1 2">
    <name type="scientific">Tahibacter amnicola</name>
    <dbReference type="NCBI Taxonomy" id="2976241"/>
    <lineage>
        <taxon>Bacteria</taxon>
        <taxon>Pseudomonadati</taxon>
        <taxon>Pseudomonadota</taxon>
        <taxon>Gammaproteobacteria</taxon>
        <taxon>Lysobacterales</taxon>
        <taxon>Rhodanobacteraceae</taxon>
        <taxon>Tahibacter</taxon>
    </lineage>
</organism>
<gene>
    <name evidence="1" type="ORF">N4264_01570</name>
</gene>
<evidence type="ECO:0000313" key="2">
    <source>
        <dbReference type="Proteomes" id="UP001064632"/>
    </source>
</evidence>